<dbReference type="RefSeq" id="WP_146919613.1">
    <property type="nucleotide sequence ID" value="NZ_VORW01000015.1"/>
</dbReference>
<dbReference type="Proteomes" id="UP000321935">
    <property type="component" value="Unassembled WGS sequence"/>
</dbReference>
<dbReference type="EMBL" id="VORW01000015">
    <property type="protein sequence ID" value="TXE06426.1"/>
    <property type="molecule type" value="Genomic_DNA"/>
</dbReference>
<dbReference type="OrthoDB" id="9944836at2"/>
<organism evidence="1 2">
    <name type="scientific">Algoriphagus aquimarinus</name>
    <dbReference type="NCBI Taxonomy" id="237018"/>
    <lineage>
        <taxon>Bacteria</taxon>
        <taxon>Pseudomonadati</taxon>
        <taxon>Bacteroidota</taxon>
        <taxon>Cytophagia</taxon>
        <taxon>Cytophagales</taxon>
        <taxon>Cyclobacteriaceae</taxon>
        <taxon>Algoriphagus</taxon>
    </lineage>
</organism>
<evidence type="ECO:0008006" key="3">
    <source>
        <dbReference type="Google" id="ProtNLM"/>
    </source>
</evidence>
<accession>A0A5C7ACM4</accession>
<sequence length="101" mass="10843">MKKLKLGKLELTSEEVLDRNELTNIYGGSGSGPSSYCISLYVTRSCNDHYGSQAGFNSGWATGDCATRPGTGGMGYNGQEYYEAAEDAGYNISSCTNSDWL</sequence>
<proteinExistence type="predicted"/>
<name>A0A5C7ACM4_9BACT</name>
<protein>
    <recommendedName>
        <fullName evidence="3">Natural product</fullName>
    </recommendedName>
</protein>
<reference evidence="1 2" key="1">
    <citation type="submission" date="2019-08" db="EMBL/GenBank/DDBJ databases">
        <title>Genomes sequence of Algoriphagus aquimarinus ACAM450.</title>
        <authorList>
            <person name="Bowman J.P."/>
        </authorList>
    </citation>
    <scope>NUCLEOTIDE SEQUENCE [LARGE SCALE GENOMIC DNA]</scope>
    <source>
        <strain evidence="1 2">ACAM 450</strain>
    </source>
</reference>
<evidence type="ECO:0000313" key="2">
    <source>
        <dbReference type="Proteomes" id="UP000321935"/>
    </source>
</evidence>
<comment type="caution">
    <text evidence="1">The sequence shown here is derived from an EMBL/GenBank/DDBJ whole genome shotgun (WGS) entry which is preliminary data.</text>
</comment>
<evidence type="ECO:0000313" key="1">
    <source>
        <dbReference type="EMBL" id="TXE06426.1"/>
    </source>
</evidence>
<gene>
    <name evidence="1" type="ORF">ESV85_16745</name>
</gene>
<dbReference type="AlphaFoldDB" id="A0A5C7ACM4"/>